<accession>X1L7M3</accession>
<keyword evidence="1" id="KW-1133">Transmembrane helix</keyword>
<feature type="transmembrane region" description="Helical" evidence="1">
    <location>
        <begin position="6"/>
        <end position="26"/>
    </location>
</feature>
<dbReference type="AlphaFoldDB" id="X1L7M3"/>
<sequence>ATLATMRQVGMVLSMGVVMLMFALYIGRVQITPEHYPPFLESVKTSAIIAYLMRGSLRPAMLT</sequence>
<organism evidence="2">
    <name type="scientific">marine sediment metagenome</name>
    <dbReference type="NCBI Taxonomy" id="412755"/>
    <lineage>
        <taxon>unclassified sequences</taxon>
        <taxon>metagenomes</taxon>
        <taxon>ecological metagenomes</taxon>
    </lineage>
</organism>
<reference evidence="2" key="1">
    <citation type="journal article" date="2014" name="Front. Microbiol.">
        <title>High frequency of phylogenetically diverse reductive dehalogenase-homologous genes in deep subseafloor sedimentary metagenomes.</title>
        <authorList>
            <person name="Kawai M."/>
            <person name="Futagami T."/>
            <person name="Toyoda A."/>
            <person name="Takaki Y."/>
            <person name="Nishi S."/>
            <person name="Hori S."/>
            <person name="Arai W."/>
            <person name="Tsubouchi T."/>
            <person name="Morono Y."/>
            <person name="Uchiyama I."/>
            <person name="Ito T."/>
            <person name="Fujiyama A."/>
            <person name="Inagaki F."/>
            <person name="Takami H."/>
        </authorList>
    </citation>
    <scope>NUCLEOTIDE SEQUENCE</scope>
    <source>
        <strain evidence="2">Expedition CK06-06</strain>
    </source>
</reference>
<name>X1L7M3_9ZZZZ</name>
<evidence type="ECO:0000313" key="2">
    <source>
        <dbReference type="EMBL" id="GAI15332.1"/>
    </source>
</evidence>
<comment type="caution">
    <text evidence="2">The sequence shown here is derived from an EMBL/GenBank/DDBJ whole genome shotgun (WGS) entry which is preliminary data.</text>
</comment>
<proteinExistence type="predicted"/>
<feature type="non-terminal residue" evidence="2">
    <location>
        <position position="1"/>
    </location>
</feature>
<keyword evidence="1" id="KW-0472">Membrane</keyword>
<protein>
    <submittedName>
        <fullName evidence="2">Uncharacterized protein</fullName>
    </submittedName>
</protein>
<dbReference type="EMBL" id="BARV01004089">
    <property type="protein sequence ID" value="GAI15332.1"/>
    <property type="molecule type" value="Genomic_DNA"/>
</dbReference>
<gene>
    <name evidence="2" type="ORF">S06H3_09332</name>
</gene>
<keyword evidence="1" id="KW-0812">Transmembrane</keyword>
<evidence type="ECO:0000256" key="1">
    <source>
        <dbReference type="SAM" id="Phobius"/>
    </source>
</evidence>